<evidence type="ECO:0000256" key="5">
    <source>
        <dbReference type="ARBA" id="ARBA00022989"/>
    </source>
</evidence>
<dbReference type="PROSITE" id="PS50928">
    <property type="entry name" value="ABC_TM1"/>
    <property type="match status" value="1"/>
</dbReference>
<organism evidence="9 10">
    <name type="scientific">Labrys monachus</name>
    <dbReference type="NCBI Taxonomy" id="217067"/>
    <lineage>
        <taxon>Bacteria</taxon>
        <taxon>Pseudomonadati</taxon>
        <taxon>Pseudomonadota</taxon>
        <taxon>Alphaproteobacteria</taxon>
        <taxon>Hyphomicrobiales</taxon>
        <taxon>Xanthobacteraceae</taxon>
        <taxon>Labrys</taxon>
    </lineage>
</organism>
<keyword evidence="4 7" id="KW-0812">Transmembrane</keyword>
<evidence type="ECO:0000259" key="8">
    <source>
        <dbReference type="PROSITE" id="PS50928"/>
    </source>
</evidence>
<evidence type="ECO:0000313" key="10">
    <source>
        <dbReference type="Proteomes" id="UP001237448"/>
    </source>
</evidence>
<name>A0ABU0FCS2_9HYPH</name>
<dbReference type="Proteomes" id="UP001237448">
    <property type="component" value="Unassembled WGS sequence"/>
</dbReference>
<dbReference type="PANTHER" id="PTHR43005:SF2">
    <property type="entry name" value="INTEGRAL MEMBRANE SUGAR TRANSPORT PROTEIN"/>
    <property type="match status" value="1"/>
</dbReference>
<keyword evidence="2 7" id="KW-0813">Transport</keyword>
<evidence type="ECO:0000256" key="4">
    <source>
        <dbReference type="ARBA" id="ARBA00022692"/>
    </source>
</evidence>
<comment type="subcellular location">
    <subcellularLocation>
        <location evidence="1 7">Cell membrane</location>
        <topology evidence="1 7">Multi-pass membrane protein</topology>
    </subcellularLocation>
</comment>
<feature type="transmembrane region" description="Helical" evidence="7">
    <location>
        <begin position="205"/>
        <end position="223"/>
    </location>
</feature>
<feature type="domain" description="ABC transmembrane type-1" evidence="8">
    <location>
        <begin position="71"/>
        <end position="285"/>
    </location>
</feature>
<feature type="transmembrane region" description="Helical" evidence="7">
    <location>
        <begin position="174"/>
        <end position="193"/>
    </location>
</feature>
<dbReference type="CDD" id="cd06261">
    <property type="entry name" value="TM_PBP2"/>
    <property type="match status" value="1"/>
</dbReference>
<protein>
    <submittedName>
        <fullName evidence="9">Multiple sugar transport system permease protein</fullName>
    </submittedName>
</protein>
<dbReference type="PANTHER" id="PTHR43005">
    <property type="entry name" value="BLR7065 PROTEIN"/>
    <property type="match status" value="1"/>
</dbReference>
<dbReference type="EMBL" id="JAUSVK010000001">
    <property type="protein sequence ID" value="MDQ0392331.1"/>
    <property type="molecule type" value="Genomic_DNA"/>
</dbReference>
<evidence type="ECO:0000256" key="6">
    <source>
        <dbReference type="ARBA" id="ARBA00023136"/>
    </source>
</evidence>
<feature type="transmembrane region" description="Helical" evidence="7">
    <location>
        <begin position="75"/>
        <end position="96"/>
    </location>
</feature>
<feature type="transmembrane region" description="Helical" evidence="7">
    <location>
        <begin position="108"/>
        <end position="128"/>
    </location>
</feature>
<feature type="transmembrane region" description="Helical" evidence="7">
    <location>
        <begin position="267"/>
        <end position="289"/>
    </location>
</feature>
<dbReference type="InterPro" id="IPR035906">
    <property type="entry name" value="MetI-like_sf"/>
</dbReference>
<evidence type="ECO:0000256" key="7">
    <source>
        <dbReference type="RuleBase" id="RU363032"/>
    </source>
</evidence>
<gene>
    <name evidence="9" type="ORF">J3R73_002123</name>
</gene>
<evidence type="ECO:0000256" key="1">
    <source>
        <dbReference type="ARBA" id="ARBA00004651"/>
    </source>
</evidence>
<sequence>MMSGRIGMPSPWLLLGPMLVVVLAAVGYPVVTTIWLAFTDTRLMAGPGSAHWIGLENFAYVFTDADFLAAAGRTVYFTLVSVSAEALLGIAVALLLNQEFHGRTFCRALLVLPWALPTIVNALMWRLVYQPDFGVLNAVLSQTGLIGSYRSWLGVESSAMNAVILADVWKNYPLVALIVLAALQSAPAELYGAATLDGANAWHRFRVVTWPIIAPPLLVALVLRSIEALKVFDIFYVMTHGGPASATKTMSFFVYEESFRFMRVGSGASYALIVVLICMVFVGVYVRLLKRQEAS</sequence>
<keyword evidence="6 7" id="KW-0472">Membrane</keyword>
<evidence type="ECO:0000313" key="9">
    <source>
        <dbReference type="EMBL" id="MDQ0392331.1"/>
    </source>
</evidence>
<comment type="similarity">
    <text evidence="7">Belongs to the binding-protein-dependent transport system permease family.</text>
</comment>
<feature type="transmembrane region" description="Helical" evidence="7">
    <location>
        <begin position="12"/>
        <end position="38"/>
    </location>
</feature>
<keyword evidence="3" id="KW-1003">Cell membrane</keyword>
<accession>A0ABU0FCS2</accession>
<keyword evidence="5 7" id="KW-1133">Transmembrane helix</keyword>
<dbReference type="Gene3D" id="1.10.3720.10">
    <property type="entry name" value="MetI-like"/>
    <property type="match status" value="1"/>
</dbReference>
<evidence type="ECO:0000256" key="3">
    <source>
        <dbReference type="ARBA" id="ARBA00022475"/>
    </source>
</evidence>
<dbReference type="InterPro" id="IPR000515">
    <property type="entry name" value="MetI-like"/>
</dbReference>
<dbReference type="SUPFAM" id="SSF161098">
    <property type="entry name" value="MetI-like"/>
    <property type="match status" value="1"/>
</dbReference>
<proteinExistence type="inferred from homology"/>
<keyword evidence="9" id="KW-0762">Sugar transport</keyword>
<evidence type="ECO:0000256" key="2">
    <source>
        <dbReference type="ARBA" id="ARBA00022448"/>
    </source>
</evidence>
<comment type="caution">
    <text evidence="9">The sequence shown here is derived from an EMBL/GenBank/DDBJ whole genome shotgun (WGS) entry which is preliminary data.</text>
</comment>
<dbReference type="Pfam" id="PF00528">
    <property type="entry name" value="BPD_transp_1"/>
    <property type="match status" value="1"/>
</dbReference>
<keyword evidence="10" id="KW-1185">Reference proteome</keyword>
<reference evidence="9 10" key="1">
    <citation type="submission" date="2023-07" db="EMBL/GenBank/DDBJ databases">
        <title>Genomic Encyclopedia of Type Strains, Phase IV (KMG-IV): sequencing the most valuable type-strain genomes for metagenomic binning, comparative biology and taxonomic classification.</title>
        <authorList>
            <person name="Goeker M."/>
        </authorList>
    </citation>
    <scope>NUCLEOTIDE SEQUENCE [LARGE SCALE GENOMIC DNA]</scope>
    <source>
        <strain evidence="9 10">DSM 5896</strain>
    </source>
</reference>